<feature type="region of interest" description="Disordered" evidence="1">
    <location>
        <begin position="32"/>
        <end position="119"/>
    </location>
</feature>
<reference evidence="3" key="1">
    <citation type="submission" date="2012-07" db="EMBL/GenBank/DDBJ databases">
        <title>Genome of the Chinese tree shrew, a rising model animal genetically related to primates.</title>
        <authorList>
            <person name="Zhang G."/>
            <person name="Fan Y."/>
            <person name="Yao Y."/>
            <person name="Huang Z."/>
        </authorList>
    </citation>
    <scope>NUCLEOTIDE SEQUENCE [LARGE SCALE GENOMIC DNA]</scope>
</reference>
<evidence type="ECO:0000256" key="1">
    <source>
        <dbReference type="SAM" id="MobiDB-lite"/>
    </source>
</evidence>
<gene>
    <name evidence="2" type="ORF">TREES_T100015853</name>
</gene>
<dbReference type="Proteomes" id="UP000011518">
    <property type="component" value="Unassembled WGS sequence"/>
</dbReference>
<feature type="compositionally biased region" description="Basic and acidic residues" evidence="1">
    <location>
        <begin position="110"/>
        <end position="119"/>
    </location>
</feature>
<evidence type="ECO:0000313" key="2">
    <source>
        <dbReference type="EMBL" id="ELW68986.1"/>
    </source>
</evidence>
<evidence type="ECO:0000313" key="3">
    <source>
        <dbReference type="Proteomes" id="UP000011518"/>
    </source>
</evidence>
<sequence>MQKLRPFTSGYPVSSIEADMEHGLSECWCLGPSQLNPDHVKKQRRRAVGRKEEDSEEPDAVAGTSANGDAKAHTEFIINTNDPEVAGSRASSDLPKTLEQKIPGKNSNSHQEKEKTLFI</sequence>
<dbReference type="InParanoid" id="L9L1T5"/>
<keyword evidence="3" id="KW-1185">Reference proteome</keyword>
<name>L9L1T5_TUPCH</name>
<dbReference type="AlphaFoldDB" id="L9L1T5"/>
<accession>L9L1T5</accession>
<protein>
    <submittedName>
        <fullName evidence="2">Uncharacterized protein</fullName>
    </submittedName>
</protein>
<dbReference type="EMBL" id="KB320555">
    <property type="protein sequence ID" value="ELW68986.1"/>
    <property type="molecule type" value="Genomic_DNA"/>
</dbReference>
<reference evidence="3" key="2">
    <citation type="journal article" date="2013" name="Nat. Commun.">
        <title>Genome of the Chinese tree shrew.</title>
        <authorList>
            <person name="Fan Y."/>
            <person name="Huang Z.Y."/>
            <person name="Cao C.C."/>
            <person name="Chen C.S."/>
            <person name="Chen Y.X."/>
            <person name="Fan D.D."/>
            <person name="He J."/>
            <person name="Hou H.L."/>
            <person name="Hu L."/>
            <person name="Hu X.T."/>
            <person name="Jiang X.T."/>
            <person name="Lai R."/>
            <person name="Lang Y.S."/>
            <person name="Liang B."/>
            <person name="Liao S.G."/>
            <person name="Mu D."/>
            <person name="Ma Y.Y."/>
            <person name="Niu Y.Y."/>
            <person name="Sun X.Q."/>
            <person name="Xia J.Q."/>
            <person name="Xiao J."/>
            <person name="Xiong Z.Q."/>
            <person name="Xu L."/>
            <person name="Yang L."/>
            <person name="Zhang Y."/>
            <person name="Zhao W."/>
            <person name="Zhao X.D."/>
            <person name="Zheng Y.T."/>
            <person name="Zhou J.M."/>
            <person name="Zhu Y.B."/>
            <person name="Zhang G.J."/>
            <person name="Wang J."/>
            <person name="Yao Y.G."/>
        </authorList>
    </citation>
    <scope>NUCLEOTIDE SEQUENCE [LARGE SCALE GENOMIC DNA]</scope>
</reference>
<organism evidence="2 3">
    <name type="scientific">Tupaia chinensis</name>
    <name type="common">Chinese tree shrew</name>
    <name type="synonym">Tupaia belangeri chinensis</name>
    <dbReference type="NCBI Taxonomy" id="246437"/>
    <lineage>
        <taxon>Eukaryota</taxon>
        <taxon>Metazoa</taxon>
        <taxon>Chordata</taxon>
        <taxon>Craniata</taxon>
        <taxon>Vertebrata</taxon>
        <taxon>Euteleostomi</taxon>
        <taxon>Mammalia</taxon>
        <taxon>Eutheria</taxon>
        <taxon>Euarchontoglires</taxon>
        <taxon>Scandentia</taxon>
        <taxon>Tupaiidae</taxon>
        <taxon>Tupaia</taxon>
    </lineage>
</organism>
<proteinExistence type="predicted"/>